<keyword evidence="1" id="KW-0862">Zinc</keyword>
<reference evidence="3" key="1">
    <citation type="journal article" date="2019" name="bioRxiv">
        <title>The Genome of the Zebra Mussel, Dreissena polymorpha: A Resource for Invasive Species Research.</title>
        <authorList>
            <person name="McCartney M.A."/>
            <person name="Auch B."/>
            <person name="Kono T."/>
            <person name="Mallez S."/>
            <person name="Zhang Y."/>
            <person name="Obille A."/>
            <person name="Becker A."/>
            <person name="Abrahante J.E."/>
            <person name="Garbe J."/>
            <person name="Badalamenti J.P."/>
            <person name="Herman A."/>
            <person name="Mangelson H."/>
            <person name="Liachko I."/>
            <person name="Sullivan S."/>
            <person name="Sone E.D."/>
            <person name="Koren S."/>
            <person name="Silverstein K.A.T."/>
            <person name="Beckman K.B."/>
            <person name="Gohl D.M."/>
        </authorList>
    </citation>
    <scope>NUCLEOTIDE SEQUENCE</scope>
    <source>
        <strain evidence="3">Duluth1</strain>
        <tissue evidence="3">Whole animal</tissue>
    </source>
</reference>
<proteinExistence type="predicted"/>
<dbReference type="AlphaFoldDB" id="A0A9D4J3Y5"/>
<accession>A0A9D4J3Y5</accession>
<keyword evidence="1" id="KW-0479">Metal-binding</keyword>
<organism evidence="3 4">
    <name type="scientific">Dreissena polymorpha</name>
    <name type="common">Zebra mussel</name>
    <name type="synonym">Mytilus polymorpha</name>
    <dbReference type="NCBI Taxonomy" id="45954"/>
    <lineage>
        <taxon>Eukaryota</taxon>
        <taxon>Metazoa</taxon>
        <taxon>Spiralia</taxon>
        <taxon>Lophotrochozoa</taxon>
        <taxon>Mollusca</taxon>
        <taxon>Bivalvia</taxon>
        <taxon>Autobranchia</taxon>
        <taxon>Heteroconchia</taxon>
        <taxon>Euheterodonta</taxon>
        <taxon>Imparidentia</taxon>
        <taxon>Neoheterodontei</taxon>
        <taxon>Myida</taxon>
        <taxon>Dreissenoidea</taxon>
        <taxon>Dreissenidae</taxon>
        <taxon>Dreissena</taxon>
    </lineage>
</organism>
<keyword evidence="1" id="KW-0863">Zinc-finger</keyword>
<gene>
    <name evidence="3" type="ORF">DPMN_152540</name>
</gene>
<sequence>MATSDSSVHKSSDLVKDYVCGPCESKTFEESADYFCTTCMKFFCRKCINLHDQLYANHSKHGREETNKWPLTKAVEDLLLKCDVHKNEGLKMFCQDHSQLCCSDCAFLNHRQCASATLICDSVQKMSVDMQQLTINLQTILDELNKLFRLWR</sequence>
<protein>
    <recommendedName>
        <fullName evidence="2">B box-type domain-containing protein</fullName>
    </recommendedName>
</protein>
<feature type="domain" description="B box-type" evidence="2">
    <location>
        <begin position="77"/>
        <end position="111"/>
    </location>
</feature>
<dbReference type="Pfam" id="PF00643">
    <property type="entry name" value="zf-B_box"/>
    <property type="match status" value="1"/>
</dbReference>
<keyword evidence="4" id="KW-1185">Reference proteome</keyword>
<dbReference type="Proteomes" id="UP000828390">
    <property type="component" value="Unassembled WGS sequence"/>
</dbReference>
<dbReference type="GO" id="GO:0008270">
    <property type="term" value="F:zinc ion binding"/>
    <property type="evidence" value="ECO:0007669"/>
    <property type="project" value="UniProtKB-KW"/>
</dbReference>
<dbReference type="InterPro" id="IPR000315">
    <property type="entry name" value="Znf_B-box"/>
</dbReference>
<evidence type="ECO:0000256" key="1">
    <source>
        <dbReference type="PROSITE-ProRule" id="PRU00024"/>
    </source>
</evidence>
<comment type="caution">
    <text evidence="3">The sequence shown here is derived from an EMBL/GenBank/DDBJ whole genome shotgun (WGS) entry which is preliminary data.</text>
</comment>
<dbReference type="SUPFAM" id="SSF57845">
    <property type="entry name" value="B-box zinc-binding domain"/>
    <property type="match status" value="1"/>
</dbReference>
<evidence type="ECO:0000313" key="4">
    <source>
        <dbReference type="Proteomes" id="UP000828390"/>
    </source>
</evidence>
<dbReference type="EMBL" id="JAIWYP010000007">
    <property type="protein sequence ID" value="KAH3798936.1"/>
    <property type="molecule type" value="Genomic_DNA"/>
</dbReference>
<name>A0A9D4J3Y5_DREPO</name>
<evidence type="ECO:0000313" key="3">
    <source>
        <dbReference type="EMBL" id="KAH3798936.1"/>
    </source>
</evidence>
<feature type="domain" description="B box-type" evidence="2">
    <location>
        <begin position="15"/>
        <end position="59"/>
    </location>
</feature>
<reference evidence="3" key="2">
    <citation type="submission" date="2020-11" db="EMBL/GenBank/DDBJ databases">
        <authorList>
            <person name="McCartney M.A."/>
            <person name="Auch B."/>
            <person name="Kono T."/>
            <person name="Mallez S."/>
            <person name="Becker A."/>
            <person name="Gohl D.M."/>
            <person name="Silverstein K.A.T."/>
            <person name="Koren S."/>
            <person name="Bechman K.B."/>
            <person name="Herman A."/>
            <person name="Abrahante J.E."/>
            <person name="Garbe J."/>
        </authorList>
    </citation>
    <scope>NUCLEOTIDE SEQUENCE</scope>
    <source>
        <strain evidence="3">Duluth1</strain>
        <tissue evidence="3">Whole animal</tissue>
    </source>
</reference>
<dbReference type="PROSITE" id="PS50119">
    <property type="entry name" value="ZF_BBOX"/>
    <property type="match status" value="2"/>
</dbReference>
<evidence type="ECO:0000259" key="2">
    <source>
        <dbReference type="PROSITE" id="PS50119"/>
    </source>
</evidence>
<dbReference type="Gene3D" id="3.30.160.60">
    <property type="entry name" value="Classic Zinc Finger"/>
    <property type="match status" value="1"/>
</dbReference>